<dbReference type="PANTHER" id="PTHR30024">
    <property type="entry name" value="ALIPHATIC SULFONATES-BINDING PROTEIN-RELATED"/>
    <property type="match status" value="1"/>
</dbReference>
<name>A0A1L5F875_CLOKL</name>
<dbReference type="Gene3D" id="3.40.190.10">
    <property type="entry name" value="Periplasmic binding protein-like II"/>
    <property type="match status" value="2"/>
</dbReference>
<evidence type="ECO:0000256" key="1">
    <source>
        <dbReference type="ARBA" id="ARBA00004418"/>
    </source>
</evidence>
<comment type="similarity">
    <text evidence="2">Belongs to the bacterial solute-binding protein SsuA/TauA family.</text>
</comment>
<dbReference type="PROSITE" id="PS51257">
    <property type="entry name" value="PROKAR_LIPOPROTEIN"/>
    <property type="match status" value="1"/>
</dbReference>
<gene>
    <name evidence="6" type="ORF">BS101_10910</name>
</gene>
<evidence type="ECO:0000256" key="3">
    <source>
        <dbReference type="ARBA" id="ARBA00022729"/>
    </source>
</evidence>
<evidence type="ECO:0000313" key="6">
    <source>
        <dbReference type="EMBL" id="APM39218.1"/>
    </source>
</evidence>
<sequence length="339" mass="37284">MKSKKLSLIILFIVGMMIVAAGCGGGSQTQSTSDSSRKEVTVKIGADSSAFSTIFYVARDKGYFKKYGINAQVIPYAYGIDTIDAVLTNQIDVGQAADYAALSRLSSGDLKIFSFFQQLDASRIKMVTRDGINSPGELKGQPIGVQRGTVYEYIIARYVEKYNIKIDEVKKQQFGANAEILSAFQQGDVKAAFFSGDLLNKALKVQGSKIIGSSADIPFAFRGFLMANSKFLEQKDVGKNILLALNDATKYISENPGEAAEIMAKALKVPKDSLEEDIKTRSNDIRLNDDDVKQLQEVYEYASANKLIKGGFNLKDKIDTEPLEEALPQRLTYKPENIK</sequence>
<dbReference type="Pfam" id="PF09084">
    <property type="entry name" value="NMT1"/>
    <property type="match status" value="1"/>
</dbReference>
<evidence type="ECO:0000259" key="5">
    <source>
        <dbReference type="SMART" id="SM00062"/>
    </source>
</evidence>
<feature type="chain" id="PRO_5038916083" description="Solute-binding protein family 3/N-terminal domain-containing protein" evidence="4">
    <location>
        <begin position="22"/>
        <end position="339"/>
    </location>
</feature>
<dbReference type="SUPFAM" id="SSF53850">
    <property type="entry name" value="Periplasmic binding protein-like II"/>
    <property type="match status" value="1"/>
</dbReference>
<feature type="signal peptide" evidence="4">
    <location>
        <begin position="1"/>
        <end position="21"/>
    </location>
</feature>
<reference evidence="6 7" key="1">
    <citation type="submission" date="2016-12" db="EMBL/GenBank/DDBJ databases">
        <title>Complete genome sequence of Clostridium kluyveri JZZ isolated from the pit mud of a Chinese flavor liquor-making factory.</title>
        <authorList>
            <person name="Wang Y."/>
        </authorList>
    </citation>
    <scope>NUCLEOTIDE SEQUENCE [LARGE SCALE GENOMIC DNA]</scope>
    <source>
        <strain evidence="6 7">JZZ</strain>
    </source>
</reference>
<dbReference type="EMBL" id="CP018335">
    <property type="protein sequence ID" value="APM39218.1"/>
    <property type="molecule type" value="Genomic_DNA"/>
</dbReference>
<evidence type="ECO:0000313" key="7">
    <source>
        <dbReference type="Proteomes" id="UP000184604"/>
    </source>
</evidence>
<dbReference type="GO" id="GO:0042597">
    <property type="term" value="C:periplasmic space"/>
    <property type="evidence" value="ECO:0007669"/>
    <property type="project" value="UniProtKB-SubCell"/>
</dbReference>
<dbReference type="AlphaFoldDB" id="A0A1L5F875"/>
<dbReference type="Proteomes" id="UP000184604">
    <property type="component" value="Chromosome"/>
</dbReference>
<comment type="subcellular location">
    <subcellularLocation>
        <location evidence="1">Periplasm</location>
    </subcellularLocation>
</comment>
<proteinExistence type="inferred from homology"/>
<evidence type="ECO:0000256" key="4">
    <source>
        <dbReference type="SAM" id="SignalP"/>
    </source>
</evidence>
<organism evidence="6 7">
    <name type="scientific">Clostridium kluyveri</name>
    <dbReference type="NCBI Taxonomy" id="1534"/>
    <lineage>
        <taxon>Bacteria</taxon>
        <taxon>Bacillati</taxon>
        <taxon>Bacillota</taxon>
        <taxon>Clostridia</taxon>
        <taxon>Eubacteriales</taxon>
        <taxon>Clostridiaceae</taxon>
        <taxon>Clostridium</taxon>
    </lineage>
</organism>
<dbReference type="PANTHER" id="PTHR30024:SF47">
    <property type="entry name" value="TAURINE-BINDING PERIPLASMIC PROTEIN"/>
    <property type="match status" value="1"/>
</dbReference>
<dbReference type="RefSeq" id="WP_073538852.1">
    <property type="nucleotide sequence ID" value="NZ_CP018335.1"/>
</dbReference>
<feature type="domain" description="Solute-binding protein family 3/N-terminal" evidence="5">
    <location>
        <begin position="41"/>
        <end position="255"/>
    </location>
</feature>
<dbReference type="InterPro" id="IPR015168">
    <property type="entry name" value="SsuA/THI5"/>
</dbReference>
<keyword evidence="3 4" id="KW-0732">Signal</keyword>
<evidence type="ECO:0000256" key="2">
    <source>
        <dbReference type="ARBA" id="ARBA00010742"/>
    </source>
</evidence>
<protein>
    <recommendedName>
        <fullName evidence="5">Solute-binding protein family 3/N-terminal domain-containing protein</fullName>
    </recommendedName>
</protein>
<accession>A0A1L5F875</accession>
<dbReference type="SMART" id="SM00062">
    <property type="entry name" value="PBPb"/>
    <property type="match status" value="1"/>
</dbReference>
<dbReference type="InterPro" id="IPR001638">
    <property type="entry name" value="Solute-binding_3/MltF_N"/>
</dbReference>
<dbReference type="OrthoDB" id="9815602at2"/>